<dbReference type="InterPro" id="IPR039498">
    <property type="entry name" value="NTP_transf_5"/>
</dbReference>
<dbReference type="EMBL" id="JAMZMM010000299">
    <property type="protein sequence ID" value="MCP2731231.1"/>
    <property type="molecule type" value="Genomic_DNA"/>
</dbReference>
<organism evidence="1 2">
    <name type="scientific">Limnofasciculus baicalensis BBK-W-15</name>
    <dbReference type="NCBI Taxonomy" id="2699891"/>
    <lineage>
        <taxon>Bacteria</taxon>
        <taxon>Bacillati</taxon>
        <taxon>Cyanobacteriota</taxon>
        <taxon>Cyanophyceae</taxon>
        <taxon>Coleofasciculales</taxon>
        <taxon>Coleofasciculaceae</taxon>
        <taxon>Limnofasciculus</taxon>
        <taxon>Limnofasciculus baicalensis</taxon>
    </lineage>
</organism>
<comment type="caution">
    <text evidence="1">The sequence shown here is derived from an EMBL/GenBank/DDBJ whole genome shotgun (WGS) entry which is preliminary data.</text>
</comment>
<gene>
    <name evidence="1" type="ORF">NJ959_22665</name>
</gene>
<keyword evidence="2" id="KW-1185">Reference proteome</keyword>
<name>A0AAE3GV46_9CYAN</name>
<proteinExistence type="predicted"/>
<dbReference type="Pfam" id="PF14907">
    <property type="entry name" value="NTP_transf_5"/>
    <property type="match status" value="1"/>
</dbReference>
<evidence type="ECO:0000313" key="2">
    <source>
        <dbReference type="Proteomes" id="UP001204953"/>
    </source>
</evidence>
<dbReference type="AlphaFoldDB" id="A0AAE3GV46"/>
<dbReference type="RefSeq" id="WP_254013976.1">
    <property type="nucleotide sequence ID" value="NZ_JAMZMM010000299.1"/>
</dbReference>
<dbReference type="Proteomes" id="UP001204953">
    <property type="component" value="Unassembled WGS sequence"/>
</dbReference>
<sequence>MTLLKPLINNNSVDWVEETKPNNYSELGFTSAQPNLQSNREVQILLSCTRTTIDSQTAASLKILLQETIDWQYLLKIAKHHKVMPLLYWNLNNTCPEAVPPDKMALLQNHFNENARRSLFLSVELVKIINLLESHNIPVIPFKGPVLAVSAYNNLALRQFSDLDILVQKQHINQAKALFLSHGYRMKIECIKPNESQTAKFIKSPDIYKLVRECAYPFIKKKTGVLAELHWGVMPEFFSFPIEEQGLWSDLEQIAIAGKTVSNFSPENTLLILCGHGAKDCWAELPRICDIAELIRSHPQLNWKIVLERATIMGSERMLLLGLLLAQNILEISLPNLVEERIEADSMVRKLAEDIKVGLFAENGSTTSIGQLSKFHIIVRERLWEKIQYCLQTVFTPTTSDWLLLPLVRFPAWFYYPLRFLRLAINVILRKVKTRSLKQEAASSSI</sequence>
<reference evidence="1" key="1">
    <citation type="submission" date="2022-06" db="EMBL/GenBank/DDBJ databases">
        <title>New cyanobacteria of genus Symplocastrum in benthos of Lake Baikal.</title>
        <authorList>
            <person name="Sorokovikova E."/>
            <person name="Tikhonova I."/>
            <person name="Krasnopeev A."/>
            <person name="Evseev P."/>
            <person name="Gladkikh A."/>
            <person name="Belykh O."/>
        </authorList>
    </citation>
    <scope>NUCLEOTIDE SEQUENCE</scope>
    <source>
        <strain evidence="1">BBK-W-15</strain>
    </source>
</reference>
<evidence type="ECO:0000313" key="1">
    <source>
        <dbReference type="EMBL" id="MCP2731231.1"/>
    </source>
</evidence>
<protein>
    <submittedName>
        <fullName evidence="1">Nucleotidyltransferase family protein</fullName>
    </submittedName>
</protein>
<accession>A0AAE3GV46</accession>